<dbReference type="InterPro" id="IPR003615">
    <property type="entry name" value="HNH_nuc"/>
</dbReference>
<reference evidence="3" key="1">
    <citation type="submission" date="2023-06" db="EMBL/GenBank/DDBJ databases">
        <authorList>
            <consortium name="Lawrence Berkeley National Laboratory"/>
            <person name="Ahrendt S."/>
            <person name="Sahu N."/>
            <person name="Indic B."/>
            <person name="Wong-Bajracharya J."/>
            <person name="Merenyi Z."/>
            <person name="Ke H.-M."/>
            <person name="Monk M."/>
            <person name="Kocsube S."/>
            <person name="Drula E."/>
            <person name="Lipzen A."/>
            <person name="Balint B."/>
            <person name="Henrissat B."/>
            <person name="Andreopoulos B."/>
            <person name="Martin F.M."/>
            <person name="Harder C.B."/>
            <person name="Rigling D."/>
            <person name="Ford K.L."/>
            <person name="Foster G.D."/>
            <person name="Pangilinan J."/>
            <person name="Papanicolaou A."/>
            <person name="Barry K."/>
            <person name="LaButti K."/>
            <person name="Viragh M."/>
            <person name="Koriabine M."/>
            <person name="Yan M."/>
            <person name="Riley R."/>
            <person name="Champramary S."/>
            <person name="Plett K.L."/>
            <person name="Tsai I.J."/>
            <person name="Slot J."/>
            <person name="Sipos G."/>
            <person name="Plett J."/>
            <person name="Nagy L.G."/>
            <person name="Grigoriev I.V."/>
        </authorList>
    </citation>
    <scope>NUCLEOTIDE SEQUENCE</scope>
    <source>
        <strain evidence="3">CCBAS 213</strain>
    </source>
</reference>
<keyword evidence="4" id="KW-1185">Reference proteome</keyword>
<dbReference type="RefSeq" id="XP_060327660.1">
    <property type="nucleotide sequence ID" value="XM_060473812.1"/>
</dbReference>
<protein>
    <recommendedName>
        <fullName evidence="2">HNH nuclease domain-containing protein</fullName>
    </recommendedName>
</protein>
<evidence type="ECO:0000259" key="2">
    <source>
        <dbReference type="Pfam" id="PF13391"/>
    </source>
</evidence>
<dbReference type="Proteomes" id="UP001175211">
    <property type="component" value="Unassembled WGS sequence"/>
</dbReference>
<feature type="region of interest" description="Disordered" evidence="1">
    <location>
        <begin position="1"/>
        <end position="28"/>
    </location>
</feature>
<dbReference type="Pfam" id="PF13391">
    <property type="entry name" value="HNH_2"/>
    <property type="match status" value="1"/>
</dbReference>
<gene>
    <name evidence="3" type="ORF">EV420DRAFT_1560326</name>
</gene>
<organism evidence="3 4">
    <name type="scientific">Armillaria tabescens</name>
    <name type="common">Ringless honey mushroom</name>
    <name type="synonym">Agaricus tabescens</name>
    <dbReference type="NCBI Taxonomy" id="1929756"/>
    <lineage>
        <taxon>Eukaryota</taxon>
        <taxon>Fungi</taxon>
        <taxon>Dikarya</taxon>
        <taxon>Basidiomycota</taxon>
        <taxon>Agaricomycotina</taxon>
        <taxon>Agaricomycetes</taxon>
        <taxon>Agaricomycetidae</taxon>
        <taxon>Agaricales</taxon>
        <taxon>Marasmiineae</taxon>
        <taxon>Physalacriaceae</taxon>
        <taxon>Desarmillaria</taxon>
    </lineage>
</organism>
<evidence type="ECO:0000313" key="4">
    <source>
        <dbReference type="Proteomes" id="UP001175211"/>
    </source>
</evidence>
<accession>A0AA39MYX5</accession>
<evidence type="ECO:0000313" key="3">
    <source>
        <dbReference type="EMBL" id="KAK0451323.1"/>
    </source>
</evidence>
<dbReference type="EMBL" id="JAUEPS010000033">
    <property type="protein sequence ID" value="KAK0451323.1"/>
    <property type="molecule type" value="Genomic_DNA"/>
</dbReference>
<feature type="compositionally biased region" description="Polar residues" evidence="1">
    <location>
        <begin position="1"/>
        <end position="11"/>
    </location>
</feature>
<dbReference type="AlphaFoldDB" id="A0AA39MYX5"/>
<comment type="caution">
    <text evidence="3">The sequence shown here is derived from an EMBL/GenBank/DDBJ whole genome shotgun (WGS) entry which is preliminary data.</text>
</comment>
<name>A0AA39MYX5_ARMTA</name>
<proteinExistence type="predicted"/>
<sequence length="378" mass="42159">MLMSEISSRNDSNLKDMLHPPQPSDFTPRPLPANPFLQAGFYAAFNLCLSLESRSHLVSLPDPRHPPVILCARILGYALIEAPTNVGRDHMAKSINDGSTDDTLLALGKYYAQRLLRIFEREERTLSPSDHPSCPDIDNAKELCQYIMEQASLNHSTAKKAALLRDGYHCLLRADTYDRKYFDRNPSAILSQNPNCNTFPLQCVHIFPKGLNSNSGENDDSPSDKHDWVASVWAAVFGLHMTELNGVGTHRLQNILTLCPDLHDGFDQLALWLRAVANQPNTYVIETVSVGVLRSLPNRVVTFTTPDPQALPLPSPDYLAIHAACCRIAHMSGAIDYVDDVLQDEEEICERIERMGILAEDGSSMDLFDKYMTAAIRI</sequence>
<feature type="domain" description="HNH nuclease" evidence="2">
    <location>
        <begin position="200"/>
        <end position="268"/>
    </location>
</feature>
<dbReference type="GeneID" id="85357360"/>
<evidence type="ECO:0000256" key="1">
    <source>
        <dbReference type="SAM" id="MobiDB-lite"/>
    </source>
</evidence>